<keyword evidence="5" id="KW-0812">Transmembrane</keyword>
<evidence type="ECO:0000256" key="3">
    <source>
        <dbReference type="PROSITE-ProRule" id="PRU00703"/>
    </source>
</evidence>
<evidence type="ECO:0000256" key="4">
    <source>
        <dbReference type="SAM" id="MobiDB-lite"/>
    </source>
</evidence>
<comment type="caution">
    <text evidence="8">The sequence shown here is derived from an EMBL/GenBank/DDBJ whole genome shotgun (WGS) entry which is preliminary data.</text>
</comment>
<dbReference type="InterPro" id="IPR046342">
    <property type="entry name" value="CBS_dom_sf"/>
</dbReference>
<evidence type="ECO:0000259" key="6">
    <source>
        <dbReference type="PROSITE" id="PS51371"/>
    </source>
</evidence>
<feature type="domain" description="PB1" evidence="7">
    <location>
        <begin position="408"/>
        <end position="490"/>
    </location>
</feature>
<protein>
    <submittedName>
        <fullName evidence="8">Uncharacterized protein</fullName>
    </submittedName>
</protein>
<name>A0A8J5GC31_ZINOF</name>
<keyword evidence="1" id="KW-0677">Repeat</keyword>
<reference evidence="8 9" key="1">
    <citation type="submission" date="2020-08" db="EMBL/GenBank/DDBJ databases">
        <title>Plant Genome Project.</title>
        <authorList>
            <person name="Zhang R.-G."/>
        </authorList>
    </citation>
    <scope>NUCLEOTIDE SEQUENCE [LARGE SCALE GENOMIC DNA]</scope>
    <source>
        <tissue evidence="8">Rhizome</tissue>
    </source>
</reference>
<keyword evidence="5" id="KW-1133">Transmembrane helix</keyword>
<feature type="transmembrane region" description="Helical" evidence="5">
    <location>
        <begin position="509"/>
        <end position="531"/>
    </location>
</feature>
<keyword evidence="2 3" id="KW-0129">CBS domain</keyword>
<evidence type="ECO:0000256" key="1">
    <source>
        <dbReference type="ARBA" id="ARBA00022737"/>
    </source>
</evidence>
<feature type="domain" description="CBS" evidence="6">
    <location>
        <begin position="294"/>
        <end position="350"/>
    </location>
</feature>
<dbReference type="InterPro" id="IPR000644">
    <property type="entry name" value="CBS_dom"/>
</dbReference>
<dbReference type="SUPFAM" id="SSF54631">
    <property type="entry name" value="CBS-domain pair"/>
    <property type="match status" value="2"/>
</dbReference>
<dbReference type="PANTHER" id="PTHR13780:SF48">
    <property type="entry name" value="CBS DOMAIN-CONTAINING PROTEIN CBSCBSPB1"/>
    <property type="match status" value="1"/>
</dbReference>
<evidence type="ECO:0000256" key="2">
    <source>
        <dbReference type="ARBA" id="ARBA00023122"/>
    </source>
</evidence>
<dbReference type="InterPro" id="IPR000270">
    <property type="entry name" value="PB1_dom"/>
</dbReference>
<evidence type="ECO:0000259" key="7">
    <source>
        <dbReference type="PROSITE" id="PS51745"/>
    </source>
</evidence>
<feature type="domain" description="CBS" evidence="6">
    <location>
        <begin position="229"/>
        <end position="287"/>
    </location>
</feature>
<evidence type="ECO:0000256" key="5">
    <source>
        <dbReference type="SAM" id="Phobius"/>
    </source>
</evidence>
<dbReference type="SUPFAM" id="SSF54277">
    <property type="entry name" value="CAD &amp; PB1 domains"/>
    <property type="match status" value="1"/>
</dbReference>
<dbReference type="EMBL" id="JACMSC010000010">
    <property type="protein sequence ID" value="KAG6505440.1"/>
    <property type="molecule type" value="Genomic_DNA"/>
</dbReference>
<evidence type="ECO:0000313" key="9">
    <source>
        <dbReference type="Proteomes" id="UP000734854"/>
    </source>
</evidence>
<sequence length="535" mass="58261">MEALTRSRRSSSLGSSPARKRQPEMASPDYIRKGSVYRSLSTSSPSTLSGERTVKRLRLSKALTMPDSTPVLEACRRMAAQRVDAVLLTDSNALLCGILTDRDVAMRVVACELSPQDTPVSKAMTRNPIFVLSDTLAEEALQKMVLGKFRHLPVVENGEVIALLDITKCLYNAIARVERIAEKGKAIQLAVEGVEKNWGTSISGANSFLEALRQRVYQPSLATVIPSNSYPKVVTVSPAESVLAATKKMLEYHSSSAIITSGNKLLGILTSRDILMRVVAKNLQPDTTSVERAMTPNPDCRTIDASILDALQTLRAGKFLHLPLTDKSGKIVSVLDVLHITHAALATFESNGGVGNEAVSSLMQKFWDSALTTGSLEEDDETRSEGSMKMASEGTETVAYSFPSSNLPDTFSFKLQDKGGRIHRFHCETRSLTYLITSILQRVGGVFDRNQLPQILYEDEDGDKVVLACDGDLIAAVDHARGLRLYLDYTGLRGWKDGLSTDMASSDSWITAYNMAAAVALIAGLGVMVYVKRFS</sequence>
<feature type="region of interest" description="Disordered" evidence="4">
    <location>
        <begin position="1"/>
        <end position="33"/>
    </location>
</feature>
<dbReference type="Gene3D" id="3.10.580.10">
    <property type="entry name" value="CBS-domain"/>
    <property type="match status" value="2"/>
</dbReference>
<gene>
    <name evidence="8" type="ORF">ZIOFF_037796</name>
</gene>
<dbReference type="InterPro" id="IPR053793">
    <property type="entry name" value="PB1-like"/>
</dbReference>
<proteinExistence type="predicted"/>
<accession>A0A8J5GC31</accession>
<organism evidence="8 9">
    <name type="scientific">Zingiber officinale</name>
    <name type="common">Ginger</name>
    <name type="synonym">Amomum zingiber</name>
    <dbReference type="NCBI Taxonomy" id="94328"/>
    <lineage>
        <taxon>Eukaryota</taxon>
        <taxon>Viridiplantae</taxon>
        <taxon>Streptophyta</taxon>
        <taxon>Embryophyta</taxon>
        <taxon>Tracheophyta</taxon>
        <taxon>Spermatophyta</taxon>
        <taxon>Magnoliopsida</taxon>
        <taxon>Liliopsida</taxon>
        <taxon>Zingiberales</taxon>
        <taxon>Zingiberaceae</taxon>
        <taxon>Zingiber</taxon>
    </lineage>
</organism>
<dbReference type="SMART" id="SM00666">
    <property type="entry name" value="PB1"/>
    <property type="match status" value="1"/>
</dbReference>
<dbReference type="AlphaFoldDB" id="A0A8J5GC31"/>
<dbReference type="Proteomes" id="UP000734854">
    <property type="component" value="Unassembled WGS sequence"/>
</dbReference>
<dbReference type="Pfam" id="PF00564">
    <property type="entry name" value="PB1"/>
    <property type="match status" value="1"/>
</dbReference>
<dbReference type="PROSITE" id="PS51371">
    <property type="entry name" value="CBS"/>
    <property type="match status" value="4"/>
</dbReference>
<dbReference type="CDD" id="cd17782">
    <property type="entry name" value="CBS_pair_MUG70_2"/>
    <property type="match status" value="1"/>
</dbReference>
<keyword evidence="9" id="KW-1185">Reference proteome</keyword>
<dbReference type="PANTHER" id="PTHR13780">
    <property type="entry name" value="AMP-ACTIVATED PROTEIN KINASE, GAMMA REGULATORY SUBUNIT"/>
    <property type="match status" value="1"/>
</dbReference>
<dbReference type="InterPro" id="IPR050511">
    <property type="entry name" value="AMPK_gamma/SDS23_families"/>
</dbReference>
<evidence type="ECO:0000313" key="8">
    <source>
        <dbReference type="EMBL" id="KAG6505440.1"/>
    </source>
</evidence>
<dbReference type="Pfam" id="PF00571">
    <property type="entry name" value="CBS"/>
    <property type="match status" value="3"/>
</dbReference>
<dbReference type="PROSITE" id="PS51745">
    <property type="entry name" value="PB1"/>
    <property type="match status" value="1"/>
</dbReference>
<dbReference type="SMART" id="SM00116">
    <property type="entry name" value="CBS"/>
    <property type="match status" value="4"/>
</dbReference>
<feature type="domain" description="CBS" evidence="6">
    <location>
        <begin position="124"/>
        <end position="182"/>
    </location>
</feature>
<dbReference type="CDD" id="cd17781">
    <property type="entry name" value="CBS_pair_MUG70_1"/>
    <property type="match status" value="1"/>
</dbReference>
<keyword evidence="5" id="KW-0472">Membrane</keyword>
<feature type="domain" description="CBS" evidence="6">
    <location>
        <begin position="58"/>
        <end position="118"/>
    </location>
</feature>